<dbReference type="AlphaFoldDB" id="A0A1I1ULQ9"/>
<evidence type="ECO:0000313" key="3">
    <source>
        <dbReference type="EMBL" id="SFD71756.1"/>
    </source>
</evidence>
<feature type="domain" description="DUF306" evidence="2">
    <location>
        <begin position="30"/>
        <end position="140"/>
    </location>
</feature>
<keyword evidence="3" id="KW-0346">Stress response</keyword>
<dbReference type="PROSITE" id="PS51257">
    <property type="entry name" value="PROKAR_LIPOPROTEIN"/>
    <property type="match status" value="1"/>
</dbReference>
<name>A0A1I1ULQ9_9FLAO</name>
<accession>A0A1I1ULQ9</accession>
<dbReference type="InterPro" id="IPR038670">
    <property type="entry name" value="HslJ-like_sf"/>
</dbReference>
<dbReference type="EMBL" id="FOMH01000011">
    <property type="protein sequence ID" value="SFD71756.1"/>
    <property type="molecule type" value="Genomic_DNA"/>
</dbReference>
<dbReference type="PANTHER" id="PTHR35535">
    <property type="entry name" value="HEAT SHOCK PROTEIN HSLJ"/>
    <property type="match status" value="1"/>
</dbReference>
<dbReference type="InterPro" id="IPR053147">
    <property type="entry name" value="Hsp_HslJ-like"/>
</dbReference>
<sequence>MKKYTLTVVSVLTLFFASCNASKEASNAGNLFDTTWQLEYISGPRIAFDGLYPNKKPQLTFDQKETRVYGNNGCNGYSAPYTLKGKFLSFGEAGPTTMMFCEGGGEQEFLNQIKQVTSYSIDKDGKLNLINGDVPVMRFKKVAKQ</sequence>
<organism evidence="3 4">
    <name type="scientific">Flavobacterium phragmitis</name>
    <dbReference type="NCBI Taxonomy" id="739143"/>
    <lineage>
        <taxon>Bacteria</taxon>
        <taxon>Pseudomonadati</taxon>
        <taxon>Bacteroidota</taxon>
        <taxon>Flavobacteriia</taxon>
        <taxon>Flavobacteriales</taxon>
        <taxon>Flavobacteriaceae</taxon>
        <taxon>Flavobacterium</taxon>
    </lineage>
</organism>
<dbReference type="OrthoDB" id="880459at2"/>
<keyword evidence="1" id="KW-0732">Signal</keyword>
<evidence type="ECO:0000259" key="2">
    <source>
        <dbReference type="Pfam" id="PF03724"/>
    </source>
</evidence>
<reference evidence="4" key="1">
    <citation type="submission" date="2016-10" db="EMBL/GenBank/DDBJ databases">
        <authorList>
            <person name="Varghese N."/>
            <person name="Submissions S."/>
        </authorList>
    </citation>
    <scope>NUCLEOTIDE SEQUENCE [LARGE SCALE GENOMIC DNA]</scope>
    <source>
        <strain evidence="4">CGMCC 1.10370</strain>
    </source>
</reference>
<keyword evidence="4" id="KW-1185">Reference proteome</keyword>
<evidence type="ECO:0000313" key="4">
    <source>
        <dbReference type="Proteomes" id="UP000199672"/>
    </source>
</evidence>
<protein>
    <submittedName>
        <fullName evidence="3">Heat shock protein HslJ</fullName>
    </submittedName>
</protein>
<gene>
    <name evidence="3" type="ORF">SAMN05216297_11179</name>
</gene>
<dbReference type="InterPro" id="IPR005184">
    <property type="entry name" value="DUF306_Meta_HslJ"/>
</dbReference>
<feature type="chain" id="PRO_5011435406" evidence="1">
    <location>
        <begin position="22"/>
        <end position="145"/>
    </location>
</feature>
<dbReference type="STRING" id="739143.SAMN05216297_11179"/>
<evidence type="ECO:0000256" key="1">
    <source>
        <dbReference type="SAM" id="SignalP"/>
    </source>
</evidence>
<dbReference type="RefSeq" id="WP_091496469.1">
    <property type="nucleotide sequence ID" value="NZ_FOMH01000011.1"/>
</dbReference>
<proteinExistence type="predicted"/>
<feature type="signal peptide" evidence="1">
    <location>
        <begin position="1"/>
        <end position="21"/>
    </location>
</feature>
<dbReference type="Pfam" id="PF03724">
    <property type="entry name" value="META"/>
    <property type="match status" value="1"/>
</dbReference>
<dbReference type="PANTHER" id="PTHR35535:SF2">
    <property type="entry name" value="DUF306 DOMAIN-CONTAINING PROTEIN"/>
    <property type="match status" value="1"/>
</dbReference>
<dbReference type="Proteomes" id="UP000199672">
    <property type="component" value="Unassembled WGS sequence"/>
</dbReference>
<dbReference type="Gene3D" id="2.40.128.270">
    <property type="match status" value="1"/>
</dbReference>